<dbReference type="AlphaFoldDB" id="A0A9N7MTG6"/>
<evidence type="ECO:0000313" key="2">
    <source>
        <dbReference type="Proteomes" id="UP001153555"/>
    </source>
</evidence>
<gene>
    <name evidence="1" type="ORF">SHERM_01200</name>
</gene>
<accession>A0A9N7MTG6</accession>
<sequence length="276" mass="31800">MGDYVVQNHNVELGVPNEEFTITNIDVDPLPFGVIPTNEQIAAEDHRRRTLIDRVPNMNNLDAAQRELRYHDVLTRVNGVAQLPQGLMHLFEDILQTTQNMEQTQLETLESLQDHQGRLQNHQHRLEDHLAMLQDHHALIQGAFEAIHRANQRITTLLEVMTARSRNKQFRRRQMNVHLAILPKVYAGHPFPVPEPVQGVNIDMGGYLVGDMPPNGLMPLTNNEFATMLKQDLPILRRRLRAIYWFYNDADLEIPPDATEERCNEGVECVRMFICP</sequence>
<protein>
    <submittedName>
        <fullName evidence="1">Uncharacterized protein</fullName>
    </submittedName>
</protein>
<reference evidence="1" key="1">
    <citation type="submission" date="2019-12" db="EMBL/GenBank/DDBJ databases">
        <authorList>
            <person name="Scholes J."/>
        </authorList>
    </citation>
    <scope>NUCLEOTIDE SEQUENCE</scope>
</reference>
<name>A0A9N7MTG6_STRHE</name>
<dbReference type="OrthoDB" id="921323at2759"/>
<organism evidence="1 2">
    <name type="scientific">Striga hermonthica</name>
    <name type="common">Purple witchweed</name>
    <name type="synonym">Buchnera hermonthica</name>
    <dbReference type="NCBI Taxonomy" id="68872"/>
    <lineage>
        <taxon>Eukaryota</taxon>
        <taxon>Viridiplantae</taxon>
        <taxon>Streptophyta</taxon>
        <taxon>Embryophyta</taxon>
        <taxon>Tracheophyta</taxon>
        <taxon>Spermatophyta</taxon>
        <taxon>Magnoliopsida</taxon>
        <taxon>eudicotyledons</taxon>
        <taxon>Gunneridae</taxon>
        <taxon>Pentapetalae</taxon>
        <taxon>asterids</taxon>
        <taxon>lamiids</taxon>
        <taxon>Lamiales</taxon>
        <taxon>Orobanchaceae</taxon>
        <taxon>Buchnereae</taxon>
        <taxon>Striga</taxon>
    </lineage>
</organism>
<dbReference type="EMBL" id="CACSLK010016925">
    <property type="protein sequence ID" value="CAA0818341.1"/>
    <property type="molecule type" value="Genomic_DNA"/>
</dbReference>
<proteinExistence type="predicted"/>
<keyword evidence="2" id="KW-1185">Reference proteome</keyword>
<comment type="caution">
    <text evidence="1">The sequence shown here is derived from an EMBL/GenBank/DDBJ whole genome shotgun (WGS) entry which is preliminary data.</text>
</comment>
<dbReference type="Proteomes" id="UP001153555">
    <property type="component" value="Unassembled WGS sequence"/>
</dbReference>
<evidence type="ECO:0000313" key="1">
    <source>
        <dbReference type="EMBL" id="CAA0818341.1"/>
    </source>
</evidence>